<dbReference type="PROSITE" id="PS00723">
    <property type="entry name" value="POLYPRENYL_SYNTHASE_1"/>
    <property type="match status" value="1"/>
</dbReference>
<dbReference type="CDD" id="cd00685">
    <property type="entry name" value="Trans_IPPS_HT"/>
    <property type="match status" value="1"/>
</dbReference>
<evidence type="ECO:0000313" key="8">
    <source>
        <dbReference type="EMBL" id="BBO34113.1"/>
    </source>
</evidence>
<dbReference type="SFLD" id="SFLDS00005">
    <property type="entry name" value="Isoprenoid_Synthase_Type_I"/>
    <property type="match status" value="1"/>
</dbReference>
<dbReference type="AlphaFoldDB" id="A0A5K7XIV4"/>
<accession>A0A5K7XIV4</accession>
<dbReference type="GO" id="GO:0004337">
    <property type="term" value="F:(2E,6E)-farnesyl diphosphate synthase activity"/>
    <property type="evidence" value="ECO:0007669"/>
    <property type="project" value="UniProtKB-EC"/>
</dbReference>
<keyword evidence="9" id="KW-1185">Reference proteome</keyword>
<reference evidence="9" key="1">
    <citation type="submission" date="2019-10" db="EMBL/GenBank/DDBJ databases">
        <title>Lacipirellula parvula gen. nov., sp. nov., representing a lineage of planctomycetes widespread in freshwater anoxic habitats, and description of the family Lacipirellulaceae.</title>
        <authorList>
            <person name="Dedysh S.N."/>
            <person name="Kulichevskaya I.S."/>
            <person name="Beletsky A.V."/>
            <person name="Rakitin A.L."/>
            <person name="Mardanov A.V."/>
            <person name="Ivanova A.A."/>
            <person name="Saltykova V.X."/>
            <person name="Rijpstra W.I.C."/>
            <person name="Sinninghe Damste J.S."/>
            <person name="Ravin N.V."/>
        </authorList>
    </citation>
    <scope>NUCLEOTIDE SEQUENCE [LARGE SCALE GENOMIC DNA]</scope>
    <source>
        <strain evidence="9">PX69</strain>
    </source>
</reference>
<dbReference type="Gene3D" id="1.10.600.10">
    <property type="entry name" value="Farnesyl Diphosphate Synthase"/>
    <property type="match status" value="1"/>
</dbReference>
<dbReference type="KEGG" id="lpav:PLANPX_3725"/>
<dbReference type="PANTHER" id="PTHR43281:SF1">
    <property type="entry name" value="FARNESYL DIPHOSPHATE SYNTHASE"/>
    <property type="match status" value="1"/>
</dbReference>
<dbReference type="EC" id="2.5.1.10" evidence="8"/>
<protein>
    <submittedName>
        <fullName evidence="8">Farnesyl diphosphate synthase</fullName>
        <ecNumber evidence="8">2.5.1.10</ecNumber>
    </submittedName>
</protein>
<gene>
    <name evidence="8" type="ORF">PLANPX_3725</name>
</gene>
<dbReference type="GO" id="GO:0046872">
    <property type="term" value="F:metal ion binding"/>
    <property type="evidence" value="ECO:0007669"/>
    <property type="project" value="UniProtKB-KW"/>
</dbReference>
<dbReference type="InterPro" id="IPR033749">
    <property type="entry name" value="Polyprenyl_synt_CS"/>
</dbReference>
<dbReference type="RefSeq" id="WP_152099752.1">
    <property type="nucleotide sequence ID" value="NZ_AP021861.1"/>
</dbReference>
<sequence length="300" mass="32102">MAAAPTSDSPPLDAQRSEQIETALRRWAQFDANCPAQLGEAIRYSLLAPGKRLRPHLVLLAAEACGGAAAVEQALPAAVAVEMIHAYSLVHDDLPAMDDDDLRRGRPTCHKQFDEATAILVGDALLTRAFEVLATGIQPGERAARCCALLAKAAGPEALVGGQADDLAAEFRHIGLERLQSIHRRKTGALFRASLELGAVAADGSAEQRQALVLFGEKLGHAFQIVDDLLDVSGNEANVGKRIGKDRHRGKVTYPSLLGVEPSRRRAAELIEEACQAIDSFGAAAQPLRELAEFVGRRSR</sequence>
<dbReference type="EMBL" id="AP021861">
    <property type="protein sequence ID" value="BBO34113.1"/>
    <property type="molecule type" value="Genomic_DNA"/>
</dbReference>
<dbReference type="SUPFAM" id="SSF48576">
    <property type="entry name" value="Terpenoid synthases"/>
    <property type="match status" value="1"/>
</dbReference>
<evidence type="ECO:0000256" key="1">
    <source>
        <dbReference type="ARBA" id="ARBA00001946"/>
    </source>
</evidence>
<organism evidence="8 9">
    <name type="scientific">Lacipirellula parvula</name>
    <dbReference type="NCBI Taxonomy" id="2650471"/>
    <lineage>
        <taxon>Bacteria</taxon>
        <taxon>Pseudomonadati</taxon>
        <taxon>Planctomycetota</taxon>
        <taxon>Planctomycetia</taxon>
        <taxon>Pirellulales</taxon>
        <taxon>Lacipirellulaceae</taxon>
        <taxon>Lacipirellula</taxon>
    </lineage>
</organism>
<evidence type="ECO:0000256" key="2">
    <source>
        <dbReference type="ARBA" id="ARBA00006706"/>
    </source>
</evidence>
<keyword evidence="3 7" id="KW-0808">Transferase</keyword>
<dbReference type="FunFam" id="1.10.600.10:FF:000001">
    <property type="entry name" value="Geranylgeranyl diphosphate synthase"/>
    <property type="match status" value="1"/>
</dbReference>
<dbReference type="Pfam" id="PF00348">
    <property type="entry name" value="polyprenyl_synt"/>
    <property type="match status" value="1"/>
</dbReference>
<dbReference type="SFLD" id="SFLDG01017">
    <property type="entry name" value="Polyprenyl_Transferase_Like"/>
    <property type="match status" value="1"/>
</dbReference>
<dbReference type="PANTHER" id="PTHR43281">
    <property type="entry name" value="FARNESYL DIPHOSPHATE SYNTHASE"/>
    <property type="match status" value="1"/>
</dbReference>
<comment type="cofactor">
    <cofactor evidence="1">
        <name>Mg(2+)</name>
        <dbReference type="ChEBI" id="CHEBI:18420"/>
    </cofactor>
</comment>
<proteinExistence type="inferred from homology"/>
<dbReference type="GO" id="GO:0016114">
    <property type="term" value="P:terpenoid biosynthetic process"/>
    <property type="evidence" value="ECO:0007669"/>
    <property type="project" value="UniProtKB-ARBA"/>
</dbReference>
<evidence type="ECO:0000256" key="7">
    <source>
        <dbReference type="RuleBase" id="RU004466"/>
    </source>
</evidence>
<evidence type="ECO:0000256" key="5">
    <source>
        <dbReference type="ARBA" id="ARBA00022842"/>
    </source>
</evidence>
<dbReference type="PROSITE" id="PS00444">
    <property type="entry name" value="POLYPRENYL_SYNTHASE_2"/>
    <property type="match status" value="1"/>
</dbReference>
<dbReference type="InterPro" id="IPR008949">
    <property type="entry name" value="Isoprenoid_synthase_dom_sf"/>
</dbReference>
<dbReference type="InterPro" id="IPR053378">
    <property type="entry name" value="Prenyl_diphosphate_synthase"/>
</dbReference>
<dbReference type="Proteomes" id="UP000326837">
    <property type="component" value="Chromosome"/>
</dbReference>
<keyword evidence="6" id="KW-0414">Isoprene biosynthesis</keyword>
<evidence type="ECO:0000256" key="4">
    <source>
        <dbReference type="ARBA" id="ARBA00022723"/>
    </source>
</evidence>
<dbReference type="InterPro" id="IPR000092">
    <property type="entry name" value="Polyprenyl_synt"/>
</dbReference>
<evidence type="ECO:0000256" key="3">
    <source>
        <dbReference type="ARBA" id="ARBA00022679"/>
    </source>
</evidence>
<comment type="similarity">
    <text evidence="2 7">Belongs to the FPP/GGPP synthase family.</text>
</comment>
<keyword evidence="5" id="KW-0460">Magnesium</keyword>
<evidence type="ECO:0000256" key="6">
    <source>
        <dbReference type="ARBA" id="ARBA00023229"/>
    </source>
</evidence>
<dbReference type="NCBIfam" id="NF045485">
    <property type="entry name" value="FPPsyn"/>
    <property type="match status" value="1"/>
</dbReference>
<evidence type="ECO:0000313" key="9">
    <source>
        <dbReference type="Proteomes" id="UP000326837"/>
    </source>
</evidence>
<name>A0A5K7XIV4_9BACT</name>
<keyword evidence="4" id="KW-0479">Metal-binding</keyword>
<dbReference type="GO" id="GO:0005737">
    <property type="term" value="C:cytoplasm"/>
    <property type="evidence" value="ECO:0007669"/>
    <property type="project" value="UniProtKB-ARBA"/>
</dbReference>